<dbReference type="CDD" id="cd00782">
    <property type="entry name" value="MutL_Trans"/>
    <property type="match status" value="1"/>
</dbReference>
<keyword evidence="7" id="KW-0255">Endonuclease</keyword>
<dbReference type="PANTHER" id="PTHR10073:SF12">
    <property type="entry name" value="DNA MISMATCH REPAIR PROTEIN MLH1"/>
    <property type="match status" value="1"/>
</dbReference>
<dbReference type="InterPro" id="IPR036890">
    <property type="entry name" value="HATPase_C_sf"/>
</dbReference>
<evidence type="ECO:0000256" key="2">
    <source>
        <dbReference type="ARBA" id="ARBA00022763"/>
    </source>
</evidence>
<keyword evidence="7" id="KW-0540">Nuclease</keyword>
<dbReference type="InterPro" id="IPR038973">
    <property type="entry name" value="MutL/Mlh/Pms-like"/>
</dbReference>
<comment type="caution">
    <text evidence="7">The sequence shown here is derived from an EMBL/GenBank/DDBJ whole genome shotgun (WGS) entry which is preliminary data.</text>
</comment>
<dbReference type="InterPro" id="IPR037198">
    <property type="entry name" value="MutL_C_sf"/>
</dbReference>
<dbReference type="GO" id="GO:0004519">
    <property type="term" value="F:endonuclease activity"/>
    <property type="evidence" value="ECO:0007669"/>
    <property type="project" value="UniProtKB-KW"/>
</dbReference>
<keyword evidence="7" id="KW-0378">Hydrolase</keyword>
<dbReference type="InterPro" id="IPR042121">
    <property type="entry name" value="MutL_C_regsub"/>
</dbReference>
<gene>
    <name evidence="4 7" type="primary">mutL</name>
    <name evidence="7" type="ORF">ACE1CA_29050</name>
</gene>
<dbReference type="InterPro" id="IPR014721">
    <property type="entry name" value="Ribsml_uS5_D2-typ_fold_subgr"/>
</dbReference>
<evidence type="ECO:0000256" key="3">
    <source>
        <dbReference type="ARBA" id="ARBA00023204"/>
    </source>
</evidence>
<dbReference type="EMBL" id="JBHFNT010000255">
    <property type="protein sequence ID" value="MFB2838557.1"/>
    <property type="molecule type" value="Genomic_DNA"/>
</dbReference>
<dbReference type="Pfam" id="PF08676">
    <property type="entry name" value="MutL_C"/>
    <property type="match status" value="1"/>
</dbReference>
<comment type="function">
    <text evidence="4">This protein is involved in the repair of mismatches in DNA. It is required for dam-dependent methyl-directed DNA mismatch repair. May act as a 'molecular matchmaker', a protein that promotes the formation of a stable complex between two or more DNA-binding proteins in an ATP-dependent manner without itself being part of a final effector complex.</text>
</comment>
<dbReference type="InterPro" id="IPR020667">
    <property type="entry name" value="DNA_mismatch_repair_MutL"/>
</dbReference>
<dbReference type="PROSITE" id="PS00058">
    <property type="entry name" value="DNA_MISMATCH_REPAIR_1"/>
    <property type="match status" value="1"/>
</dbReference>
<accession>A0ABV4WTX5</accession>
<reference evidence="7 8" key="1">
    <citation type="submission" date="2024-09" db="EMBL/GenBank/DDBJ databases">
        <title>Floridaenema gen nov. (Aerosakkonemataceae, Aerosakkonematales ord. nov., Cyanobacteria) from benthic tropical and subtropical fresh waters, with the description of four new species.</title>
        <authorList>
            <person name="Moretto J.A."/>
            <person name="Berthold D.E."/>
            <person name="Lefler F.W."/>
            <person name="Huang I.-S."/>
            <person name="Laughinghouse H. IV."/>
        </authorList>
    </citation>
    <scope>NUCLEOTIDE SEQUENCE [LARGE SCALE GENOMIC DNA]</scope>
    <source>
        <strain evidence="7 8">BLCC-F167</strain>
    </source>
</reference>
<dbReference type="Gene3D" id="3.30.1540.20">
    <property type="entry name" value="MutL, C-terminal domain, dimerisation subdomain"/>
    <property type="match status" value="1"/>
</dbReference>
<dbReference type="Pfam" id="PF13589">
    <property type="entry name" value="HATPase_c_3"/>
    <property type="match status" value="1"/>
</dbReference>
<dbReference type="InterPro" id="IPR014762">
    <property type="entry name" value="DNA_mismatch_repair_CS"/>
</dbReference>
<keyword evidence="2 4" id="KW-0227">DNA damage</keyword>
<dbReference type="RefSeq" id="WP_413280867.1">
    <property type="nucleotide sequence ID" value="NZ_JBHFNT010000255.1"/>
</dbReference>
<feature type="domain" description="DNA mismatch repair protein S5" evidence="6">
    <location>
        <begin position="231"/>
        <end position="343"/>
    </location>
</feature>
<dbReference type="PANTHER" id="PTHR10073">
    <property type="entry name" value="DNA MISMATCH REPAIR PROTEIN MLH, PMS, MUTL"/>
    <property type="match status" value="1"/>
</dbReference>
<evidence type="ECO:0000313" key="8">
    <source>
        <dbReference type="Proteomes" id="UP001576780"/>
    </source>
</evidence>
<dbReference type="InterPro" id="IPR020568">
    <property type="entry name" value="Ribosomal_Su5_D2-typ_SF"/>
</dbReference>
<name>A0ABV4WTX5_9CYAN</name>
<keyword evidence="8" id="KW-1185">Reference proteome</keyword>
<dbReference type="Proteomes" id="UP001576780">
    <property type="component" value="Unassembled WGS sequence"/>
</dbReference>
<evidence type="ECO:0000256" key="1">
    <source>
        <dbReference type="ARBA" id="ARBA00006082"/>
    </source>
</evidence>
<dbReference type="InterPro" id="IPR002099">
    <property type="entry name" value="MutL/Mlh/PMS"/>
</dbReference>
<dbReference type="InterPro" id="IPR013507">
    <property type="entry name" value="DNA_mismatch_S5_2-like"/>
</dbReference>
<keyword evidence="3 4" id="KW-0234">DNA repair</keyword>
<dbReference type="InterPro" id="IPR042120">
    <property type="entry name" value="MutL_C_dimsub"/>
</dbReference>
<dbReference type="SUPFAM" id="SSF118116">
    <property type="entry name" value="DNA mismatch repair protein MutL"/>
    <property type="match status" value="1"/>
</dbReference>
<dbReference type="NCBIfam" id="NF000951">
    <property type="entry name" value="PRK00095.2-1"/>
    <property type="match status" value="1"/>
</dbReference>
<dbReference type="Gene3D" id="3.30.1370.100">
    <property type="entry name" value="MutL, C-terminal domain, regulatory subdomain"/>
    <property type="match status" value="1"/>
</dbReference>
<dbReference type="SUPFAM" id="SSF55874">
    <property type="entry name" value="ATPase domain of HSP90 chaperone/DNA topoisomerase II/histidine kinase"/>
    <property type="match status" value="1"/>
</dbReference>
<evidence type="ECO:0000259" key="5">
    <source>
        <dbReference type="SMART" id="SM00853"/>
    </source>
</evidence>
<dbReference type="NCBIfam" id="TIGR00585">
    <property type="entry name" value="mutl"/>
    <property type="match status" value="1"/>
</dbReference>
<dbReference type="SUPFAM" id="SSF54211">
    <property type="entry name" value="Ribosomal protein S5 domain 2-like"/>
    <property type="match status" value="1"/>
</dbReference>
<dbReference type="Pfam" id="PF01119">
    <property type="entry name" value="DNA_mis_repair"/>
    <property type="match status" value="1"/>
</dbReference>
<dbReference type="InterPro" id="IPR014790">
    <property type="entry name" value="MutL_C"/>
</dbReference>
<feature type="domain" description="MutL C-terminal dimerisation" evidence="5">
    <location>
        <begin position="394"/>
        <end position="516"/>
    </location>
</feature>
<dbReference type="Gene3D" id="3.30.565.10">
    <property type="entry name" value="Histidine kinase-like ATPase, C-terminal domain"/>
    <property type="match status" value="1"/>
</dbReference>
<evidence type="ECO:0000256" key="4">
    <source>
        <dbReference type="HAMAP-Rule" id="MF_00149"/>
    </source>
</evidence>
<proteinExistence type="inferred from homology"/>
<dbReference type="SMART" id="SM00853">
    <property type="entry name" value="MutL_C"/>
    <property type="match status" value="1"/>
</dbReference>
<comment type="similarity">
    <text evidence="1 4">Belongs to the DNA mismatch repair MutL/HexB family.</text>
</comment>
<protein>
    <recommendedName>
        <fullName evidence="4">DNA mismatch repair protein MutL</fullName>
    </recommendedName>
</protein>
<dbReference type="CDD" id="cd16926">
    <property type="entry name" value="HATPase_MutL-MLH-PMS-like"/>
    <property type="match status" value="1"/>
</dbReference>
<dbReference type="SMART" id="SM01340">
    <property type="entry name" value="DNA_mis_repair"/>
    <property type="match status" value="1"/>
</dbReference>
<dbReference type="HAMAP" id="MF_00149">
    <property type="entry name" value="DNA_mis_repair"/>
    <property type="match status" value="1"/>
</dbReference>
<organism evidence="7 8">
    <name type="scientific">Floridaenema evergladense BLCC-F167</name>
    <dbReference type="NCBI Taxonomy" id="3153639"/>
    <lineage>
        <taxon>Bacteria</taxon>
        <taxon>Bacillati</taxon>
        <taxon>Cyanobacteriota</taxon>
        <taxon>Cyanophyceae</taxon>
        <taxon>Oscillatoriophycideae</taxon>
        <taxon>Aerosakkonematales</taxon>
        <taxon>Aerosakkonemataceae</taxon>
        <taxon>Floridanema</taxon>
        <taxon>Floridanema evergladense</taxon>
    </lineage>
</organism>
<sequence length="568" mass="63975">MASSPIQSLPKEVVNLIAAGEVIDSLAAVVRELVENSLDAGATRIVISVWAELWRVRVADNGCGMNLDNLRLAATAHSTSKIHDYDDLWKITTLGFRGEALHSLAQLSELEIASRSLNNPEGWRILYDNSGEPVIEEAIAIAPGTIVTVSNLFGNWPVRRQGLPTPAQQMRSLQATIHQIAICHPHITWQVEQSDRPWFTISPGTTAQDILPQIIRDLKLGDLQHLKVELLAELEKLTPGEISQAEYLELVLGLPDRCHRRRPDWVKVATNGRIIKSSELEQTIFTAFARTLPRDRFPVCFLHLKIAPHQIDWNRHPAKAEIYLHSISHLQKQILSAIEQALNLNPNNISETSHNQRLGKLLTAAEEKASYKIDRTIQPQTTKKSEINLMELRAVAQVNNTYIVAEHPAGLWLVEQHIAHERVLYEQICEHWQIIPLEPPVILNQLSPQQLEQIQRIGLEIEIFGEQIWAIRSAPALLSQREDCADALRELSLGGDLQTAQVAVACRSAIRNGTPLTLPEMQTLIEQWQRTRNPRTCPHGRPIFLSLEESALAKFFRRHWVIGKSHGI</sequence>
<dbReference type="Gene3D" id="3.30.230.10">
    <property type="match status" value="1"/>
</dbReference>
<evidence type="ECO:0000259" key="6">
    <source>
        <dbReference type="SMART" id="SM01340"/>
    </source>
</evidence>
<evidence type="ECO:0000313" key="7">
    <source>
        <dbReference type="EMBL" id="MFB2838557.1"/>
    </source>
</evidence>